<dbReference type="AlphaFoldDB" id="A0A9W8IF48"/>
<keyword evidence="1" id="KW-0812">Transmembrane</keyword>
<comment type="caution">
    <text evidence="2">The sequence shown here is derived from an EMBL/GenBank/DDBJ whole genome shotgun (WGS) entry which is preliminary data.</text>
</comment>
<feature type="transmembrane region" description="Helical" evidence="1">
    <location>
        <begin position="90"/>
        <end position="111"/>
    </location>
</feature>
<dbReference type="EMBL" id="JANBUY010000190">
    <property type="protein sequence ID" value="KAJ2862025.1"/>
    <property type="molecule type" value="Genomic_DNA"/>
</dbReference>
<gene>
    <name evidence="2" type="ORF">GGH94_004534</name>
</gene>
<accession>A0A9W8IF48</accession>
<reference evidence="2" key="1">
    <citation type="submission" date="2022-07" db="EMBL/GenBank/DDBJ databases">
        <title>Phylogenomic reconstructions and comparative analyses of Kickxellomycotina fungi.</title>
        <authorList>
            <person name="Reynolds N.K."/>
            <person name="Stajich J.E."/>
            <person name="Barry K."/>
            <person name="Grigoriev I.V."/>
            <person name="Crous P."/>
            <person name="Smith M.E."/>
        </authorList>
    </citation>
    <scope>NUCLEOTIDE SEQUENCE</scope>
    <source>
        <strain evidence="2">RSA 476</strain>
    </source>
</reference>
<organism evidence="2 3">
    <name type="scientific">Coemansia aciculifera</name>
    <dbReference type="NCBI Taxonomy" id="417176"/>
    <lineage>
        <taxon>Eukaryota</taxon>
        <taxon>Fungi</taxon>
        <taxon>Fungi incertae sedis</taxon>
        <taxon>Zoopagomycota</taxon>
        <taxon>Kickxellomycotina</taxon>
        <taxon>Kickxellomycetes</taxon>
        <taxon>Kickxellales</taxon>
        <taxon>Kickxellaceae</taxon>
        <taxon>Coemansia</taxon>
    </lineage>
</organism>
<keyword evidence="1" id="KW-1133">Transmembrane helix</keyword>
<evidence type="ECO:0000256" key="1">
    <source>
        <dbReference type="SAM" id="Phobius"/>
    </source>
</evidence>
<keyword evidence="1" id="KW-0472">Membrane</keyword>
<sequence length="201" mass="20681">MFAKEIVAAGGKVGRVIRARLLRKRSNVNTVFGASLIDANANNAATTDYANTDTAANTNVADATDADAASADSASPATTNVTNTTTDTDALVIVTTSFFAVTALLFAAALATTTTITNTPATTTTTITTTVVGVRNKFDTGLLFAMSSADSAILASALFALIKWRAGQKINDIQIKALSSLPGLANKYSSPDKVVTPTTLI</sequence>
<dbReference type="Proteomes" id="UP001140074">
    <property type="component" value="Unassembled WGS sequence"/>
</dbReference>
<proteinExistence type="predicted"/>
<evidence type="ECO:0000313" key="3">
    <source>
        <dbReference type="Proteomes" id="UP001140074"/>
    </source>
</evidence>
<feature type="transmembrane region" description="Helical" evidence="1">
    <location>
        <begin position="142"/>
        <end position="162"/>
    </location>
</feature>
<protein>
    <submittedName>
        <fullName evidence="2">Uncharacterized protein</fullName>
    </submittedName>
</protein>
<keyword evidence="3" id="KW-1185">Reference proteome</keyword>
<name>A0A9W8IF48_9FUNG</name>
<evidence type="ECO:0000313" key="2">
    <source>
        <dbReference type="EMBL" id="KAJ2862025.1"/>
    </source>
</evidence>